<accession>A0A0J9CUJ1</accession>
<dbReference type="RefSeq" id="WP_004210827.1">
    <property type="nucleotide sequence ID" value="NZ_CP020925.1"/>
</dbReference>
<gene>
    <name evidence="1" type="ORF">BV87_23310</name>
    <name evidence="2" type="ORF">H3V42_04055</name>
</gene>
<organism evidence="1 3">
    <name type="scientific">Sphingobium yanoikuyae</name>
    <name type="common">Sphingomonas yanoikuyae</name>
    <dbReference type="NCBI Taxonomy" id="13690"/>
    <lineage>
        <taxon>Bacteria</taxon>
        <taxon>Pseudomonadati</taxon>
        <taxon>Pseudomonadota</taxon>
        <taxon>Alphaproteobacteria</taxon>
        <taxon>Sphingomonadales</taxon>
        <taxon>Sphingomonadaceae</taxon>
        <taxon>Sphingobium</taxon>
    </lineage>
</organism>
<proteinExistence type="predicted"/>
<protein>
    <submittedName>
        <fullName evidence="1">Uncharacterized protein</fullName>
    </submittedName>
</protein>
<evidence type="ECO:0000313" key="3">
    <source>
        <dbReference type="Proteomes" id="UP000037029"/>
    </source>
</evidence>
<sequence>MPDETMIFGVSEEGPNGDALGFIDLTKLHVGNKVHDAYRAAVLEAAQQRREKGFGCAYLPHEGMLLLMHEVPGEAKVPDAAMPFTIHGFASLLSDD</sequence>
<dbReference type="Proteomes" id="UP000515377">
    <property type="component" value="Chromosome"/>
</dbReference>
<reference evidence="1 3" key="1">
    <citation type="submission" date="2017-04" db="EMBL/GenBank/DDBJ databases">
        <title>Characterization, genome and methylation analysis of a phthalic acid esters degrading strain Sphingobium yanoikuyae SHJ.</title>
        <authorList>
            <person name="Feng L."/>
        </authorList>
    </citation>
    <scope>NUCLEOTIDE SEQUENCE [LARGE SCALE GENOMIC DNA]</scope>
    <source>
        <strain evidence="1 3">SHJ</strain>
    </source>
</reference>
<dbReference type="AlphaFoldDB" id="A0A0J9CUJ1"/>
<reference evidence="2 4" key="2">
    <citation type="submission" date="2020-07" db="EMBL/GenBank/DDBJ databases">
        <title>Whole genome sequence of Sphingobium yanoikuyae A3.</title>
        <authorList>
            <person name="Han S.-S."/>
        </authorList>
    </citation>
    <scope>NUCLEOTIDE SEQUENCE [LARGE SCALE GENOMIC DNA]</scope>
    <source>
        <strain evidence="2 4">A3</strain>
    </source>
</reference>
<dbReference type="EMBL" id="CP060122">
    <property type="protein sequence ID" value="QNG46831.1"/>
    <property type="molecule type" value="Genomic_DNA"/>
</dbReference>
<dbReference type="Proteomes" id="UP000037029">
    <property type="component" value="Chromosome"/>
</dbReference>
<evidence type="ECO:0000313" key="1">
    <source>
        <dbReference type="EMBL" id="ATP21026.1"/>
    </source>
</evidence>
<evidence type="ECO:0000313" key="2">
    <source>
        <dbReference type="EMBL" id="QNG46831.1"/>
    </source>
</evidence>
<name>A0A0J9CUJ1_SPHYA</name>
<evidence type="ECO:0000313" key="4">
    <source>
        <dbReference type="Proteomes" id="UP000515377"/>
    </source>
</evidence>
<dbReference type="EMBL" id="CP020925">
    <property type="protein sequence ID" value="ATP21026.1"/>
    <property type="molecule type" value="Genomic_DNA"/>
</dbReference>